<proteinExistence type="predicted"/>
<dbReference type="RefSeq" id="WP_054964658.1">
    <property type="nucleotide sequence ID" value="NZ_FMUN01000007.1"/>
</dbReference>
<organism evidence="1 2">
    <name type="scientific">Thiohalorhabdus denitrificans</name>
    <dbReference type="NCBI Taxonomy" id="381306"/>
    <lineage>
        <taxon>Bacteria</taxon>
        <taxon>Pseudomonadati</taxon>
        <taxon>Pseudomonadota</taxon>
        <taxon>Gammaproteobacteria</taxon>
        <taxon>Thiohalorhabdales</taxon>
        <taxon>Thiohalorhabdaceae</taxon>
        <taxon>Thiohalorhabdus</taxon>
    </lineage>
</organism>
<evidence type="ECO:0000313" key="1">
    <source>
        <dbReference type="EMBL" id="SCY57858.1"/>
    </source>
</evidence>
<protein>
    <submittedName>
        <fullName evidence="1">Uncharacterized protein</fullName>
    </submittedName>
</protein>
<name>A0A0P9GMI9_9GAMM</name>
<sequence>MEPFDKAHAKDWGYLLNLVGRHAEYGGEPYTVLDVLPEGPQLVLQHAREQSIQSDLQGRPYRRVPRTVCIHTRDTDGNPSDLLDLLYLEDPSQ</sequence>
<dbReference type="EMBL" id="FMUN01000007">
    <property type="protein sequence ID" value="SCY57858.1"/>
    <property type="molecule type" value="Genomic_DNA"/>
</dbReference>
<gene>
    <name evidence="1" type="ORF">SAMN05661077_2586</name>
</gene>
<dbReference type="Proteomes" id="UP000183104">
    <property type="component" value="Unassembled WGS sequence"/>
</dbReference>
<reference evidence="2" key="1">
    <citation type="submission" date="2016-10" db="EMBL/GenBank/DDBJ databases">
        <authorList>
            <person name="Varghese N."/>
        </authorList>
    </citation>
    <scope>NUCLEOTIDE SEQUENCE [LARGE SCALE GENOMIC DNA]</scope>
    <source>
        <strain evidence="2">HL 19</strain>
    </source>
</reference>
<evidence type="ECO:0000313" key="2">
    <source>
        <dbReference type="Proteomes" id="UP000183104"/>
    </source>
</evidence>
<dbReference type="AlphaFoldDB" id="A0A0P9GMI9"/>
<dbReference type="OrthoDB" id="5295613at2"/>
<keyword evidence="2" id="KW-1185">Reference proteome</keyword>
<accession>A0A0P9GMI9</accession>